<dbReference type="SUPFAM" id="SSF88946">
    <property type="entry name" value="Sigma2 domain of RNA polymerase sigma factors"/>
    <property type="match status" value="1"/>
</dbReference>
<evidence type="ECO:0000313" key="10">
    <source>
        <dbReference type="Proteomes" id="UP001500784"/>
    </source>
</evidence>
<organism evidence="9 10">
    <name type="scientific">Arthrobacter gandavensis</name>
    <dbReference type="NCBI Taxonomy" id="169960"/>
    <lineage>
        <taxon>Bacteria</taxon>
        <taxon>Bacillati</taxon>
        <taxon>Actinomycetota</taxon>
        <taxon>Actinomycetes</taxon>
        <taxon>Micrococcales</taxon>
        <taxon>Micrococcaceae</taxon>
        <taxon>Arthrobacter</taxon>
    </lineage>
</organism>
<keyword evidence="10" id="KW-1185">Reference proteome</keyword>
<gene>
    <name evidence="9" type="ORF">GCM10009688_29270</name>
</gene>
<dbReference type="PROSITE" id="PS01063">
    <property type="entry name" value="SIGMA70_ECF"/>
    <property type="match status" value="1"/>
</dbReference>
<comment type="similarity">
    <text evidence="1 5">Belongs to the sigma-70 factor family. ECF subfamily.</text>
</comment>
<evidence type="ECO:0000256" key="5">
    <source>
        <dbReference type="RuleBase" id="RU000716"/>
    </source>
</evidence>
<keyword evidence="2 5" id="KW-0805">Transcription regulation</keyword>
<feature type="domain" description="DUF6596" evidence="8">
    <location>
        <begin position="189"/>
        <end position="289"/>
    </location>
</feature>
<evidence type="ECO:0000259" key="6">
    <source>
        <dbReference type="Pfam" id="PF04542"/>
    </source>
</evidence>
<dbReference type="InterPro" id="IPR007627">
    <property type="entry name" value="RNA_pol_sigma70_r2"/>
</dbReference>
<dbReference type="Pfam" id="PF20239">
    <property type="entry name" value="DUF6596"/>
    <property type="match status" value="1"/>
</dbReference>
<dbReference type="InterPro" id="IPR013249">
    <property type="entry name" value="RNA_pol_sigma70_r4_t2"/>
</dbReference>
<evidence type="ECO:0000256" key="4">
    <source>
        <dbReference type="ARBA" id="ARBA00023163"/>
    </source>
</evidence>
<sequence length="470" mass="50746">MASMDWAGEDTAAAVRHRIDAVWRIDGAGIVAALARATGDLGLAEDVAQEAVAEALASWPAGGVPRNPAAWLTAVAKRRAIDAWRRAERLQDRYADLGRSLKDVADPEWDPLPDDVLKLVFVACHPVLSREAQVALTLRIVGGLSTGEIARLFLLPVAAVQQRIVRAKKTLAAARVPFDVPEPNEWGARLGGVLAVIYLLFTEGYAASAGQSWMRQDLAAEALRLGRLLSRLVPREPEALALVALMEFQASRFRGRTRADGSPVLLADQDRTLWDRAQIERGRAALAQSDALRRGRGNYALQAAIAQCHAVAPSVEGTNWQRIVLLYEALGRLAPSPVVELNRAVAVSMATGPATALEMVDRLAATGALRGSHLLPSVRGELLSRLGRAEEARTEFSAAAPLARNDREREVLERRAAGLWMRCGLVGALPPTHLGFDVVDHAGRQPTEPVRYGACENRALPQGPISPNRC</sequence>
<evidence type="ECO:0000259" key="8">
    <source>
        <dbReference type="Pfam" id="PF20239"/>
    </source>
</evidence>
<reference evidence="9 10" key="1">
    <citation type="journal article" date="2019" name="Int. J. Syst. Evol. Microbiol.">
        <title>The Global Catalogue of Microorganisms (GCM) 10K type strain sequencing project: providing services to taxonomists for standard genome sequencing and annotation.</title>
        <authorList>
            <consortium name="The Broad Institute Genomics Platform"/>
            <consortium name="The Broad Institute Genome Sequencing Center for Infectious Disease"/>
            <person name="Wu L."/>
            <person name="Ma J."/>
        </authorList>
    </citation>
    <scope>NUCLEOTIDE SEQUENCE [LARGE SCALE GENOMIC DNA]</scope>
    <source>
        <strain evidence="9 10">JCM 13316</strain>
    </source>
</reference>
<dbReference type="SUPFAM" id="SSF88659">
    <property type="entry name" value="Sigma3 and sigma4 domains of RNA polymerase sigma factors"/>
    <property type="match status" value="1"/>
</dbReference>
<name>A0ABN2PHX8_9MICC</name>
<evidence type="ECO:0000259" key="7">
    <source>
        <dbReference type="Pfam" id="PF08281"/>
    </source>
</evidence>
<dbReference type="PANTHER" id="PTHR47756">
    <property type="entry name" value="BLL6612 PROTEIN-RELATED"/>
    <property type="match status" value="1"/>
</dbReference>
<dbReference type="InterPro" id="IPR000838">
    <property type="entry name" value="RNA_pol_sigma70_ECF_CS"/>
</dbReference>
<feature type="domain" description="RNA polymerase sigma-70 region 2" evidence="6">
    <location>
        <begin position="32"/>
        <end position="89"/>
    </location>
</feature>
<dbReference type="Proteomes" id="UP001500784">
    <property type="component" value="Unassembled WGS sequence"/>
</dbReference>
<dbReference type="Gene3D" id="1.10.10.10">
    <property type="entry name" value="Winged helix-like DNA-binding domain superfamily/Winged helix DNA-binding domain"/>
    <property type="match status" value="1"/>
</dbReference>
<keyword evidence="4 5" id="KW-0804">Transcription</keyword>
<dbReference type="Pfam" id="PF04542">
    <property type="entry name" value="Sigma70_r2"/>
    <property type="match status" value="1"/>
</dbReference>
<dbReference type="Pfam" id="PF08281">
    <property type="entry name" value="Sigma70_r4_2"/>
    <property type="match status" value="1"/>
</dbReference>
<comment type="caution">
    <text evidence="9">The sequence shown here is derived from an EMBL/GenBank/DDBJ whole genome shotgun (WGS) entry which is preliminary data.</text>
</comment>
<dbReference type="EMBL" id="BAAALV010000007">
    <property type="protein sequence ID" value="GAA1922381.1"/>
    <property type="molecule type" value="Genomic_DNA"/>
</dbReference>
<evidence type="ECO:0000313" key="9">
    <source>
        <dbReference type="EMBL" id="GAA1922381.1"/>
    </source>
</evidence>
<dbReference type="Gene3D" id="1.10.1740.10">
    <property type="match status" value="1"/>
</dbReference>
<accession>A0ABN2PHX8</accession>
<keyword evidence="3 5" id="KW-0731">Sigma factor</keyword>
<dbReference type="InterPro" id="IPR046531">
    <property type="entry name" value="DUF6596"/>
</dbReference>
<dbReference type="InterPro" id="IPR036388">
    <property type="entry name" value="WH-like_DNA-bd_sf"/>
</dbReference>
<keyword evidence="5" id="KW-0238">DNA-binding</keyword>
<dbReference type="PANTHER" id="PTHR47756:SF2">
    <property type="entry name" value="BLL6612 PROTEIN"/>
    <property type="match status" value="1"/>
</dbReference>
<feature type="domain" description="RNA polymerase sigma factor 70 region 4 type 2" evidence="7">
    <location>
        <begin position="122"/>
        <end position="171"/>
    </location>
</feature>
<dbReference type="InterPro" id="IPR013325">
    <property type="entry name" value="RNA_pol_sigma_r2"/>
</dbReference>
<evidence type="ECO:0000256" key="3">
    <source>
        <dbReference type="ARBA" id="ARBA00023082"/>
    </source>
</evidence>
<proteinExistence type="inferred from homology"/>
<dbReference type="InterPro" id="IPR013324">
    <property type="entry name" value="RNA_pol_sigma_r3/r4-like"/>
</dbReference>
<evidence type="ECO:0000256" key="1">
    <source>
        <dbReference type="ARBA" id="ARBA00010641"/>
    </source>
</evidence>
<evidence type="ECO:0000256" key="2">
    <source>
        <dbReference type="ARBA" id="ARBA00023015"/>
    </source>
</evidence>
<protein>
    <recommendedName>
        <fullName evidence="5">RNA polymerase sigma factor</fullName>
    </recommendedName>
</protein>